<dbReference type="GO" id="GO:0006384">
    <property type="term" value="P:transcription initiation at RNA polymerase III promoter"/>
    <property type="evidence" value="ECO:0007669"/>
    <property type="project" value="InterPro"/>
</dbReference>
<keyword evidence="2" id="KW-0238">DNA-binding</keyword>
<proteinExistence type="predicted"/>
<feature type="domain" description="Transcription factor IIIC subunit 5 HTH" evidence="6">
    <location>
        <begin position="153"/>
        <end position="302"/>
    </location>
</feature>
<keyword evidence="4" id="KW-0539">Nucleus</keyword>
<keyword evidence="3" id="KW-0804">Transcription</keyword>
<dbReference type="Proteomes" id="UP000593567">
    <property type="component" value="Unassembled WGS sequence"/>
</dbReference>
<feature type="region of interest" description="Disordered" evidence="5">
    <location>
        <begin position="433"/>
        <end position="470"/>
    </location>
</feature>
<evidence type="ECO:0000259" key="7">
    <source>
        <dbReference type="Pfam" id="PF17682"/>
    </source>
</evidence>
<feature type="region of interest" description="Disordered" evidence="5">
    <location>
        <begin position="178"/>
        <end position="200"/>
    </location>
</feature>
<comment type="caution">
    <text evidence="8">The sequence shown here is derived from an EMBL/GenBank/DDBJ whole genome shotgun (WGS) entry which is preliminary data.</text>
</comment>
<name>A0A7J7K3X5_BUGNE</name>
<feature type="domain" description="Transcription factor IIIC subunit Tfc1/Sfc1 triple barrel" evidence="7">
    <location>
        <begin position="20"/>
        <end position="118"/>
    </location>
</feature>
<dbReference type="Pfam" id="PF09734">
    <property type="entry name" value="Tau95"/>
    <property type="match status" value="1"/>
</dbReference>
<dbReference type="GO" id="GO:0001002">
    <property type="term" value="F:RNA polymerase III type 1 promoter sequence-specific DNA binding"/>
    <property type="evidence" value="ECO:0007669"/>
    <property type="project" value="TreeGrafter"/>
</dbReference>
<dbReference type="GO" id="GO:0000127">
    <property type="term" value="C:transcription factor TFIIIC complex"/>
    <property type="evidence" value="ECO:0007669"/>
    <property type="project" value="InterPro"/>
</dbReference>
<evidence type="ECO:0000256" key="4">
    <source>
        <dbReference type="ARBA" id="ARBA00023242"/>
    </source>
</evidence>
<dbReference type="InterPro" id="IPR040454">
    <property type="entry name" value="TF_IIIC_Tfc1/Sfc1"/>
</dbReference>
<comment type="subcellular location">
    <subcellularLocation>
        <location evidence="1">Nucleus</location>
    </subcellularLocation>
</comment>
<gene>
    <name evidence="8" type="ORF">EB796_008995</name>
</gene>
<evidence type="ECO:0000313" key="9">
    <source>
        <dbReference type="Proteomes" id="UP000593567"/>
    </source>
</evidence>
<dbReference type="InterPro" id="IPR041499">
    <property type="entry name" value="Tfc1/Sfc1_N"/>
</dbReference>
<evidence type="ECO:0000313" key="8">
    <source>
        <dbReference type="EMBL" id="KAF6032654.1"/>
    </source>
</evidence>
<dbReference type="PANTHER" id="PTHR13230:SF5">
    <property type="entry name" value="GENERAL TRANSCRIPTION FACTOR 3C POLYPEPTIDE 5"/>
    <property type="match status" value="1"/>
</dbReference>
<sequence>MEINKQAVIIQCSDVCTFINIEYPGKILDAEKALRTLDGTEGVEKVYLNPDSRLKLRYRPNDIYCKAAYGTCYPSSSVLLNVKQKRNKKTGASKLCVKLVGIISTTYKFTTMMDYQYLTVEANGDKYKSLKGISTIETLESLDWMNNGAPLHFVPRIFSPLDIPYAYHFKEEDTKVASEESQDGSSFNAGPTARKKRSNFNQTVPYEGEVPTCPYPAAELKICTEYLKEKLEEVRELFKKRPIWTRAALTAITQLHANRLKAFLPCLAYYSISGPWRTMWIRYCYDPKQHPEAKHLQLIDYRYRPKEKTEKELKLVNYKRNYSKYLPAISKAKPKLVRSDQLEFLTKDDDEEEEISEQEREMTYKFWHGIIPPYRQLFYQICDIQLPEVQNIVNANNFKEPPCSKQHGFLPPNACNDIRACINKSIGETLKLKLSEQAAGKPGDQNSESEDNEGSDSEMEDEDQILATYR</sequence>
<dbReference type="PANTHER" id="PTHR13230">
    <property type="entry name" value="GENERAL TRANSCRIPTION FACTOR IIIC, POLYPEPTIDE 5"/>
    <property type="match status" value="1"/>
</dbReference>
<dbReference type="InterPro" id="IPR019136">
    <property type="entry name" value="TF_IIIC_su-5_HTH"/>
</dbReference>
<organism evidence="8 9">
    <name type="scientific">Bugula neritina</name>
    <name type="common">Brown bryozoan</name>
    <name type="synonym">Sertularia neritina</name>
    <dbReference type="NCBI Taxonomy" id="10212"/>
    <lineage>
        <taxon>Eukaryota</taxon>
        <taxon>Metazoa</taxon>
        <taxon>Spiralia</taxon>
        <taxon>Lophotrochozoa</taxon>
        <taxon>Bryozoa</taxon>
        <taxon>Gymnolaemata</taxon>
        <taxon>Cheilostomatida</taxon>
        <taxon>Flustrina</taxon>
        <taxon>Buguloidea</taxon>
        <taxon>Bugulidae</taxon>
        <taxon>Bugula</taxon>
    </lineage>
</organism>
<evidence type="ECO:0000256" key="2">
    <source>
        <dbReference type="ARBA" id="ARBA00023125"/>
    </source>
</evidence>
<protein>
    <submittedName>
        <fullName evidence="8">GTF3C5</fullName>
    </submittedName>
</protein>
<evidence type="ECO:0000259" key="6">
    <source>
        <dbReference type="Pfam" id="PF09734"/>
    </source>
</evidence>
<reference evidence="8" key="1">
    <citation type="submission" date="2020-06" db="EMBL/GenBank/DDBJ databases">
        <title>Draft genome of Bugula neritina, a colonial animal packing powerful symbionts and potential medicines.</title>
        <authorList>
            <person name="Rayko M."/>
        </authorList>
    </citation>
    <scope>NUCLEOTIDE SEQUENCE [LARGE SCALE GENOMIC DNA]</scope>
    <source>
        <strain evidence="8">Kwan_BN1</strain>
    </source>
</reference>
<dbReference type="Gene3D" id="3.30.200.160">
    <property type="entry name" value="TFIIIC, subcomplex tauA, subunit Sfc1, barrel domain"/>
    <property type="match status" value="1"/>
</dbReference>
<evidence type="ECO:0000256" key="3">
    <source>
        <dbReference type="ARBA" id="ARBA00023163"/>
    </source>
</evidence>
<dbReference type="EMBL" id="VXIV02001490">
    <property type="protein sequence ID" value="KAF6032654.1"/>
    <property type="molecule type" value="Genomic_DNA"/>
</dbReference>
<accession>A0A7J7K3X5</accession>
<dbReference type="AlphaFoldDB" id="A0A7J7K3X5"/>
<dbReference type="GO" id="GO:0001003">
    <property type="term" value="F:RNA polymerase III type 2 promoter sequence-specific DNA binding"/>
    <property type="evidence" value="ECO:0007669"/>
    <property type="project" value="TreeGrafter"/>
</dbReference>
<dbReference type="InterPro" id="IPR042536">
    <property type="entry name" value="TFIIIC_tauA_Sfc1"/>
</dbReference>
<dbReference type="OrthoDB" id="5598268at2759"/>
<evidence type="ECO:0000256" key="1">
    <source>
        <dbReference type="ARBA" id="ARBA00004123"/>
    </source>
</evidence>
<feature type="compositionally biased region" description="Acidic residues" evidence="5">
    <location>
        <begin position="447"/>
        <end position="464"/>
    </location>
</feature>
<evidence type="ECO:0000256" key="5">
    <source>
        <dbReference type="SAM" id="MobiDB-lite"/>
    </source>
</evidence>
<dbReference type="GO" id="GO:0005634">
    <property type="term" value="C:nucleus"/>
    <property type="evidence" value="ECO:0007669"/>
    <property type="project" value="UniProtKB-SubCell"/>
</dbReference>
<keyword evidence="9" id="KW-1185">Reference proteome</keyword>
<dbReference type="Pfam" id="PF17682">
    <property type="entry name" value="Tau95_N"/>
    <property type="match status" value="1"/>
</dbReference>